<dbReference type="InterPro" id="IPR050852">
    <property type="entry name" value="Queuine_tRNA-ribosyltrfase"/>
</dbReference>
<feature type="compositionally biased region" description="Low complexity" evidence="1">
    <location>
        <begin position="384"/>
        <end position="393"/>
    </location>
</feature>
<sequence length="578" mass="63861">MSSLPPVPSLSFSLFTPPTTRFGPRLGTIRFKRPEGAEIQIQTPGFLTSASRGVVPHLSRDHYAESSIRWVNLPFESFLDVPPPVPTLVPGKNPLHSFLGYSLGQHVVSMSARDPADGREMPANGNTHVSTYSLRGVRKITPADWRSYVLSCKPDIVFALSDIPFTNPPYSQKRLTKSIERSASWLANILSPPTHTSTYALSEGEYKPNILIHMAGAASVPARRAFASSLVEKLLGPEADAIKPLETLDQGVFGYTFDLVPIRLSLEAAEKQHQDPFYSPVESLPQTPPSAADANSNSNSTSTPSSEVNLDPVIPAHTDQLTPLLHASLEPLPVEKMRLVNTVQTPHEVLRLISTVGIDIFDAHWAQRAADIGVALDFTFPAPSSSSSSSISSTATKTRDNGKHDIGHNLYSDSYTHDFSSFSATPCECRACTPIAPSTRIYHGIDDPSYSNEEPAASSVREKPSFTRAYIHHLLHTHEMSAHSLLVMHNLGVLDTFFASIRRIIQRDMEAQIKGSEVEGGEWEEEVRRFEEYYDESLVVFEEARVMWRDVDLARGRGRLKREKKRQEEGTLGTAVEL</sequence>
<feature type="domain" description="tRNA-guanine(15) transglycosylase-like" evidence="2">
    <location>
        <begin position="318"/>
        <end position="509"/>
    </location>
</feature>
<feature type="region of interest" description="Disordered" evidence="1">
    <location>
        <begin position="275"/>
        <end position="311"/>
    </location>
</feature>
<comment type="caution">
    <text evidence="3">The sequence shown here is derived from an EMBL/GenBank/DDBJ whole genome shotgun (WGS) entry which is preliminary data.</text>
</comment>
<dbReference type="PANTHER" id="PTHR46064:SF1">
    <property type="entry name" value="QUEUINE TRNA-RIBOSYLTRANSFERASE ACCESSORY SUBUNIT 2"/>
    <property type="match status" value="1"/>
</dbReference>
<reference evidence="3 4" key="1">
    <citation type="journal article" date="2020" name="ISME J.">
        <title>Uncovering the hidden diversity of litter-decomposition mechanisms in mushroom-forming fungi.</title>
        <authorList>
            <person name="Floudas D."/>
            <person name="Bentzer J."/>
            <person name="Ahren D."/>
            <person name="Johansson T."/>
            <person name="Persson P."/>
            <person name="Tunlid A."/>
        </authorList>
    </citation>
    <scope>NUCLEOTIDE SEQUENCE [LARGE SCALE GENOMIC DNA]</scope>
    <source>
        <strain evidence="3 4">CBS 146.42</strain>
    </source>
</reference>
<dbReference type="OrthoDB" id="27601at2759"/>
<dbReference type="PANTHER" id="PTHR46064">
    <property type="entry name" value="QUEUINE TRNA-RIBOSYLTRANSFERASE ACCESSORY SUBUNIT 2"/>
    <property type="match status" value="1"/>
</dbReference>
<dbReference type="InterPro" id="IPR002616">
    <property type="entry name" value="tRNA_ribo_trans-like"/>
</dbReference>
<accession>A0A8H5CZY0</accession>
<evidence type="ECO:0000313" key="4">
    <source>
        <dbReference type="Proteomes" id="UP000559027"/>
    </source>
</evidence>
<dbReference type="Pfam" id="PF01702">
    <property type="entry name" value="TGT"/>
    <property type="match status" value="2"/>
</dbReference>
<feature type="compositionally biased region" description="Low complexity" evidence="1">
    <location>
        <begin position="289"/>
        <end position="306"/>
    </location>
</feature>
<evidence type="ECO:0000313" key="3">
    <source>
        <dbReference type="EMBL" id="KAF5349657.1"/>
    </source>
</evidence>
<dbReference type="AlphaFoldDB" id="A0A8H5CZY0"/>
<feature type="domain" description="tRNA-guanine(15) transglycosylase-like" evidence="2">
    <location>
        <begin position="24"/>
        <end position="226"/>
    </location>
</feature>
<organism evidence="3 4">
    <name type="scientific">Leucocoprinus leucothites</name>
    <dbReference type="NCBI Taxonomy" id="201217"/>
    <lineage>
        <taxon>Eukaryota</taxon>
        <taxon>Fungi</taxon>
        <taxon>Dikarya</taxon>
        <taxon>Basidiomycota</taxon>
        <taxon>Agaricomycotina</taxon>
        <taxon>Agaricomycetes</taxon>
        <taxon>Agaricomycetidae</taxon>
        <taxon>Agaricales</taxon>
        <taxon>Agaricineae</taxon>
        <taxon>Agaricaceae</taxon>
        <taxon>Leucocoprinus</taxon>
    </lineage>
</organism>
<dbReference type="Gene3D" id="3.20.20.105">
    <property type="entry name" value="Queuine tRNA-ribosyltransferase-like"/>
    <property type="match status" value="1"/>
</dbReference>
<dbReference type="SUPFAM" id="SSF51713">
    <property type="entry name" value="tRNA-guanine transglycosylase"/>
    <property type="match status" value="1"/>
</dbReference>
<dbReference type="InterPro" id="IPR036511">
    <property type="entry name" value="TGT-like_sf"/>
</dbReference>
<feature type="region of interest" description="Disordered" evidence="1">
    <location>
        <begin position="383"/>
        <end position="405"/>
    </location>
</feature>
<dbReference type="GO" id="GO:0006400">
    <property type="term" value="P:tRNA modification"/>
    <property type="evidence" value="ECO:0007669"/>
    <property type="project" value="InterPro"/>
</dbReference>
<proteinExistence type="predicted"/>
<evidence type="ECO:0000256" key="1">
    <source>
        <dbReference type="SAM" id="MobiDB-lite"/>
    </source>
</evidence>
<evidence type="ECO:0000259" key="2">
    <source>
        <dbReference type="Pfam" id="PF01702"/>
    </source>
</evidence>
<gene>
    <name evidence="3" type="ORF">D9756_008792</name>
</gene>
<protein>
    <recommendedName>
        <fullName evidence="2">tRNA-guanine(15) transglycosylase-like domain-containing protein</fullName>
    </recommendedName>
</protein>
<dbReference type="EMBL" id="JAACJO010000016">
    <property type="protein sequence ID" value="KAF5349657.1"/>
    <property type="molecule type" value="Genomic_DNA"/>
</dbReference>
<name>A0A8H5CZY0_9AGAR</name>
<keyword evidence="4" id="KW-1185">Reference proteome</keyword>
<dbReference type="Proteomes" id="UP000559027">
    <property type="component" value="Unassembled WGS sequence"/>
</dbReference>